<evidence type="ECO:0000256" key="4">
    <source>
        <dbReference type="ARBA" id="ARBA00022989"/>
    </source>
</evidence>
<keyword evidence="7" id="KW-0131">Cell cycle</keyword>
<proteinExistence type="predicted"/>
<feature type="transmembrane region" description="Helical" evidence="6">
    <location>
        <begin position="251"/>
        <end position="270"/>
    </location>
</feature>
<evidence type="ECO:0000256" key="3">
    <source>
        <dbReference type="ARBA" id="ARBA00022960"/>
    </source>
</evidence>
<feature type="transmembrane region" description="Helical" evidence="6">
    <location>
        <begin position="370"/>
        <end position="392"/>
    </location>
</feature>
<evidence type="ECO:0000256" key="1">
    <source>
        <dbReference type="ARBA" id="ARBA00004141"/>
    </source>
</evidence>
<organism evidence="7 8">
    <name type="scientific">Cohnella abietis</name>
    <dbReference type="NCBI Taxonomy" id="2507935"/>
    <lineage>
        <taxon>Bacteria</taxon>
        <taxon>Bacillati</taxon>
        <taxon>Bacillota</taxon>
        <taxon>Bacilli</taxon>
        <taxon>Bacillales</taxon>
        <taxon>Paenibacillaceae</taxon>
        <taxon>Cohnella</taxon>
    </lineage>
</organism>
<keyword evidence="5 6" id="KW-0472">Membrane</keyword>
<keyword evidence="3" id="KW-0133">Cell shape</keyword>
<dbReference type="NCBIfam" id="NF038403">
    <property type="entry name" value="perm_prefix_1"/>
    <property type="match status" value="1"/>
</dbReference>
<gene>
    <name evidence="7" type="ORF">KCTCHS21_35720</name>
</gene>
<accession>A0A3T1D7X7</accession>
<dbReference type="KEGG" id="cohn:KCTCHS21_35720"/>
<dbReference type="PANTHER" id="PTHR30474">
    <property type="entry name" value="CELL CYCLE PROTEIN"/>
    <property type="match status" value="1"/>
</dbReference>
<dbReference type="GO" id="GO:0051301">
    <property type="term" value="P:cell division"/>
    <property type="evidence" value="ECO:0007669"/>
    <property type="project" value="UniProtKB-KW"/>
</dbReference>
<dbReference type="GO" id="GO:0032153">
    <property type="term" value="C:cell division site"/>
    <property type="evidence" value="ECO:0007669"/>
    <property type="project" value="TreeGrafter"/>
</dbReference>
<keyword evidence="8" id="KW-1185">Reference proteome</keyword>
<name>A0A3T1D7X7_9BACL</name>
<feature type="transmembrane region" description="Helical" evidence="6">
    <location>
        <begin position="121"/>
        <end position="138"/>
    </location>
</feature>
<comment type="subcellular location">
    <subcellularLocation>
        <location evidence="1">Membrane</location>
        <topology evidence="1">Multi-pass membrane protein</topology>
    </subcellularLocation>
</comment>
<feature type="transmembrane region" description="Helical" evidence="6">
    <location>
        <begin position="399"/>
        <end position="421"/>
    </location>
</feature>
<evidence type="ECO:0000313" key="8">
    <source>
        <dbReference type="Proteomes" id="UP000289856"/>
    </source>
</evidence>
<evidence type="ECO:0000256" key="6">
    <source>
        <dbReference type="SAM" id="Phobius"/>
    </source>
</evidence>
<feature type="transmembrane region" description="Helical" evidence="6">
    <location>
        <begin position="181"/>
        <end position="198"/>
    </location>
</feature>
<feature type="transmembrane region" description="Helical" evidence="6">
    <location>
        <begin position="218"/>
        <end position="245"/>
    </location>
</feature>
<dbReference type="GO" id="GO:0005886">
    <property type="term" value="C:plasma membrane"/>
    <property type="evidence" value="ECO:0007669"/>
    <property type="project" value="TreeGrafter"/>
</dbReference>
<evidence type="ECO:0000256" key="5">
    <source>
        <dbReference type="ARBA" id="ARBA00023136"/>
    </source>
</evidence>
<evidence type="ECO:0000313" key="7">
    <source>
        <dbReference type="EMBL" id="BBI34173.1"/>
    </source>
</evidence>
<evidence type="ECO:0000256" key="2">
    <source>
        <dbReference type="ARBA" id="ARBA00022692"/>
    </source>
</evidence>
<dbReference type="InterPro" id="IPR001182">
    <property type="entry name" value="FtsW/RodA"/>
</dbReference>
<keyword evidence="7" id="KW-0132">Cell division</keyword>
<dbReference type="InterPro" id="IPR047928">
    <property type="entry name" value="Perm_prefix_1"/>
</dbReference>
<dbReference type="GO" id="GO:0008360">
    <property type="term" value="P:regulation of cell shape"/>
    <property type="evidence" value="ECO:0007669"/>
    <property type="project" value="UniProtKB-KW"/>
</dbReference>
<dbReference type="RefSeq" id="WP_130611090.1">
    <property type="nucleotide sequence ID" value="NZ_AP019400.1"/>
</dbReference>
<keyword evidence="4 6" id="KW-1133">Transmembrane helix</keyword>
<reference evidence="7 8" key="1">
    <citation type="submission" date="2019-01" db="EMBL/GenBank/DDBJ databases">
        <title>Complete genome sequence of Cohnella hallensis HS21 isolated from Korean fir (Abies koreana) rhizospheric soil.</title>
        <authorList>
            <person name="Jiang L."/>
            <person name="Kang S.W."/>
            <person name="Kim S."/>
            <person name="Jung J."/>
            <person name="Kim C.Y."/>
            <person name="Kim D.H."/>
            <person name="Kim S.W."/>
            <person name="Lee J."/>
        </authorList>
    </citation>
    <scope>NUCLEOTIDE SEQUENCE [LARGE SCALE GENOMIC DNA]</scope>
    <source>
        <strain evidence="7 8">HS21</strain>
    </source>
</reference>
<feature type="transmembrane region" description="Helical" evidence="6">
    <location>
        <begin position="328"/>
        <end position="350"/>
    </location>
</feature>
<protein>
    <submittedName>
        <fullName evidence="7">Cell division protein FtsW</fullName>
    </submittedName>
</protein>
<sequence length="436" mass="48850">MKSVKEQALVHRFLDTVCRQIRARELHMEIKEELTAHLEEQVDNHIANGVPEKEALELAIANMGEPKRIGKGLNKAHRPRTDWVMLLLIVLLSAGGILAMYSINSSESNPMNAANLFEQKIALTVIGFVVMGLLWALDYRKIKKYSEILFALGIGFLMFGPSESNTMNGTSAWIPMGPLTLHIPTVAILLLMIGMAGIKPSRTWSWQVSLFQHIYRGLLPLILLAKMNTLIFGAVYLAIFIIQMWMIRRSLLQLTILGTGSLVLIGIFAARAKERMMGFLWPWNDPHGAGYMLLRARDAMQAGGWWGQGLGATNRTLPFIYNEGMFPYFIYCFGWIAGIAVLIIIFSFIWKAMVTTSGLKEDYGKRLSAAIGTLFAIQFIWSVMMIFGYAPFVGLTLPFLSYGGTSVVFPYALIGILLGIYRRRDMIPTGWSTKPI</sequence>
<feature type="transmembrane region" description="Helical" evidence="6">
    <location>
        <begin position="145"/>
        <end position="161"/>
    </location>
</feature>
<dbReference type="AlphaFoldDB" id="A0A3T1D7X7"/>
<dbReference type="GO" id="GO:0015648">
    <property type="term" value="F:lipid-linked peptidoglycan transporter activity"/>
    <property type="evidence" value="ECO:0007669"/>
    <property type="project" value="TreeGrafter"/>
</dbReference>
<dbReference type="Proteomes" id="UP000289856">
    <property type="component" value="Chromosome"/>
</dbReference>
<dbReference type="PANTHER" id="PTHR30474:SF1">
    <property type="entry name" value="PEPTIDOGLYCAN GLYCOSYLTRANSFERASE MRDB"/>
    <property type="match status" value="1"/>
</dbReference>
<feature type="transmembrane region" description="Helical" evidence="6">
    <location>
        <begin position="83"/>
        <end position="101"/>
    </location>
</feature>
<dbReference type="Pfam" id="PF01098">
    <property type="entry name" value="FTSW_RODA_SPOVE"/>
    <property type="match status" value="1"/>
</dbReference>
<keyword evidence="2 6" id="KW-0812">Transmembrane</keyword>
<dbReference type="OrthoDB" id="2192428at2"/>
<dbReference type="EMBL" id="AP019400">
    <property type="protein sequence ID" value="BBI34173.1"/>
    <property type="molecule type" value="Genomic_DNA"/>
</dbReference>